<dbReference type="Proteomes" id="UP000186601">
    <property type="component" value="Unassembled WGS sequence"/>
</dbReference>
<name>A0A2R6NYP3_9APHY</name>
<evidence type="ECO:0000313" key="3">
    <source>
        <dbReference type="Proteomes" id="UP000186601"/>
    </source>
</evidence>
<keyword evidence="3" id="KW-1185">Reference proteome</keyword>
<sequence>MTSDGEGRVRSRSGAKVKRKGSVFRRGRRNEDGGVVMRSEWRVEDTARNRVHDQKARIRRKGSSEKEGRCTVRTEGDMRRQMVRNSSGKIV</sequence>
<evidence type="ECO:0000256" key="1">
    <source>
        <dbReference type="SAM" id="MobiDB-lite"/>
    </source>
</evidence>
<organism evidence="2 3">
    <name type="scientific">Hermanssonia centrifuga</name>
    <dbReference type="NCBI Taxonomy" id="98765"/>
    <lineage>
        <taxon>Eukaryota</taxon>
        <taxon>Fungi</taxon>
        <taxon>Dikarya</taxon>
        <taxon>Basidiomycota</taxon>
        <taxon>Agaricomycotina</taxon>
        <taxon>Agaricomycetes</taxon>
        <taxon>Polyporales</taxon>
        <taxon>Meruliaceae</taxon>
        <taxon>Hermanssonia</taxon>
    </lineage>
</organism>
<protein>
    <submittedName>
        <fullName evidence="2">Uncharacterized protein</fullName>
    </submittedName>
</protein>
<dbReference type="AlphaFoldDB" id="A0A2R6NYP3"/>
<evidence type="ECO:0000313" key="2">
    <source>
        <dbReference type="EMBL" id="PSR80622.1"/>
    </source>
</evidence>
<feature type="region of interest" description="Disordered" evidence="1">
    <location>
        <begin position="1"/>
        <end position="32"/>
    </location>
</feature>
<comment type="caution">
    <text evidence="2">The sequence shown here is derived from an EMBL/GenBank/DDBJ whole genome shotgun (WGS) entry which is preliminary data.</text>
</comment>
<reference evidence="2 3" key="1">
    <citation type="submission" date="2018-02" db="EMBL/GenBank/DDBJ databases">
        <title>Genome sequence of the basidiomycete white-rot fungus Phlebia centrifuga.</title>
        <authorList>
            <person name="Granchi Z."/>
            <person name="Peng M."/>
            <person name="de Vries R.P."/>
            <person name="Hilden K."/>
            <person name="Makela M.R."/>
            <person name="Grigoriev I."/>
            <person name="Riley R."/>
        </authorList>
    </citation>
    <scope>NUCLEOTIDE SEQUENCE [LARGE SCALE GENOMIC DNA]</scope>
    <source>
        <strain evidence="2 3">FBCC195</strain>
    </source>
</reference>
<feature type="compositionally biased region" description="Basic residues" evidence="1">
    <location>
        <begin position="10"/>
        <end position="28"/>
    </location>
</feature>
<gene>
    <name evidence="2" type="ORF">PHLCEN_2v6691</name>
</gene>
<dbReference type="EMBL" id="MLYV02000645">
    <property type="protein sequence ID" value="PSR80622.1"/>
    <property type="molecule type" value="Genomic_DNA"/>
</dbReference>
<feature type="compositionally biased region" description="Basic and acidic residues" evidence="1">
    <location>
        <begin position="50"/>
        <end position="80"/>
    </location>
</feature>
<proteinExistence type="predicted"/>
<accession>A0A2R6NYP3</accession>
<feature type="region of interest" description="Disordered" evidence="1">
    <location>
        <begin position="50"/>
        <end position="91"/>
    </location>
</feature>